<gene>
    <name evidence="2" type="ORF">PHYSODRAFT_247052</name>
</gene>
<dbReference type="EMBL" id="JH159153">
    <property type="protein sequence ID" value="EGZ19080.1"/>
    <property type="molecule type" value="Genomic_DNA"/>
</dbReference>
<feature type="domain" description="Apple" evidence="1">
    <location>
        <begin position="73"/>
        <end position="106"/>
    </location>
</feature>
<sequence>MPANQCLVEYGFNYLANDLGNMTSSSPDDCCAECVSTDGCRAYSWTGNAEGNADGSGTCWFKTGRGTVVADEYVHSSEDCCDICSGFPGCRAYTFSPYAGGTCWLKSEKGLTVVNPETTSAQVFLEAPSCGIEYGVEYLGNDIGFHLAEQPDDCCDLCSDWEGCQAWSWVWVEGQGGTCYFKNRANEWIHSGQVRANPVSPSCVLELDVDYIGNDIGDEWSGDPYACCSMCMTIEGCNAFSWTDYNGSTCCFKSAKGEAVGSVGIHSAIV</sequence>
<feature type="domain" description="Apple" evidence="1">
    <location>
        <begin position="209"/>
        <end position="251"/>
    </location>
</feature>
<protein>
    <recommendedName>
        <fullName evidence="1">Apple domain-containing protein</fullName>
    </recommendedName>
</protein>
<dbReference type="Proteomes" id="UP000002640">
    <property type="component" value="Unassembled WGS sequence"/>
</dbReference>
<name>G4Z8P8_PHYSP</name>
<dbReference type="InterPro" id="IPR003609">
    <property type="entry name" value="Pan_app"/>
</dbReference>
<dbReference type="PANTHER" id="PTHR33946">
    <property type="match status" value="1"/>
</dbReference>
<dbReference type="SMR" id="G4Z8P8"/>
<dbReference type="Pfam" id="PF14295">
    <property type="entry name" value="PAN_4"/>
    <property type="match status" value="4"/>
</dbReference>
<evidence type="ECO:0000313" key="3">
    <source>
        <dbReference type="Proteomes" id="UP000002640"/>
    </source>
</evidence>
<dbReference type="GeneID" id="20637677"/>
<accession>G4Z8P8</accession>
<feature type="domain" description="Apple" evidence="1">
    <location>
        <begin position="137"/>
        <end position="182"/>
    </location>
</feature>
<dbReference type="Gene3D" id="3.50.4.10">
    <property type="entry name" value="Hepatocyte Growth Factor"/>
    <property type="match status" value="4"/>
</dbReference>
<dbReference type="RefSeq" id="XP_009521797.1">
    <property type="nucleotide sequence ID" value="XM_009523502.1"/>
</dbReference>
<dbReference type="KEGG" id="psoj:PHYSODRAFT_247052"/>
<dbReference type="AlphaFoldDB" id="G4Z8P8"/>
<organism evidence="2 3">
    <name type="scientific">Phytophthora sojae (strain P6497)</name>
    <name type="common">Soybean stem and root rot agent</name>
    <name type="synonym">Phytophthora megasperma f. sp. glycines</name>
    <dbReference type="NCBI Taxonomy" id="1094619"/>
    <lineage>
        <taxon>Eukaryota</taxon>
        <taxon>Sar</taxon>
        <taxon>Stramenopiles</taxon>
        <taxon>Oomycota</taxon>
        <taxon>Peronosporomycetes</taxon>
        <taxon>Peronosporales</taxon>
        <taxon>Peronosporaceae</taxon>
        <taxon>Phytophthora</taxon>
    </lineage>
</organism>
<reference evidence="2 3" key="1">
    <citation type="journal article" date="2006" name="Science">
        <title>Phytophthora genome sequences uncover evolutionary origins and mechanisms of pathogenesis.</title>
        <authorList>
            <person name="Tyler B.M."/>
            <person name="Tripathy S."/>
            <person name="Zhang X."/>
            <person name="Dehal P."/>
            <person name="Jiang R.H."/>
            <person name="Aerts A."/>
            <person name="Arredondo F.D."/>
            <person name="Baxter L."/>
            <person name="Bensasson D."/>
            <person name="Beynon J.L."/>
            <person name="Chapman J."/>
            <person name="Damasceno C.M."/>
            <person name="Dorrance A.E."/>
            <person name="Dou D."/>
            <person name="Dickerman A.W."/>
            <person name="Dubchak I.L."/>
            <person name="Garbelotto M."/>
            <person name="Gijzen M."/>
            <person name="Gordon S.G."/>
            <person name="Govers F."/>
            <person name="Grunwald N.J."/>
            <person name="Huang W."/>
            <person name="Ivors K.L."/>
            <person name="Jones R.W."/>
            <person name="Kamoun S."/>
            <person name="Krampis K."/>
            <person name="Lamour K.H."/>
            <person name="Lee M.K."/>
            <person name="McDonald W.H."/>
            <person name="Medina M."/>
            <person name="Meijer H.J."/>
            <person name="Nordberg E.K."/>
            <person name="Maclean D.J."/>
            <person name="Ospina-Giraldo M.D."/>
            <person name="Morris P.F."/>
            <person name="Phuntumart V."/>
            <person name="Putnam N.H."/>
            <person name="Rash S."/>
            <person name="Rose J.K."/>
            <person name="Sakihama Y."/>
            <person name="Salamov A.A."/>
            <person name="Savidor A."/>
            <person name="Scheuring C.F."/>
            <person name="Smith B.M."/>
            <person name="Sobral B.W."/>
            <person name="Terry A."/>
            <person name="Torto-Alalibo T.A."/>
            <person name="Win J."/>
            <person name="Xu Z."/>
            <person name="Zhang H."/>
            <person name="Grigoriev I.V."/>
            <person name="Rokhsar D.S."/>
            <person name="Boore J.L."/>
        </authorList>
    </citation>
    <scope>NUCLEOTIDE SEQUENCE [LARGE SCALE GENOMIC DNA]</scope>
    <source>
        <strain evidence="2 3">P6497</strain>
    </source>
</reference>
<keyword evidence="3" id="KW-1185">Reference proteome</keyword>
<evidence type="ECO:0000259" key="1">
    <source>
        <dbReference type="Pfam" id="PF14295"/>
    </source>
</evidence>
<dbReference type="PANTHER" id="PTHR33946:SF4">
    <property type="entry name" value="COAGULATION FACTOR XI"/>
    <property type="match status" value="1"/>
</dbReference>
<evidence type="ECO:0000313" key="2">
    <source>
        <dbReference type="EMBL" id="EGZ19080.1"/>
    </source>
</evidence>
<dbReference type="InParanoid" id="G4Z8P8"/>
<proteinExistence type="predicted"/>
<feature type="domain" description="Apple" evidence="1">
    <location>
        <begin position="13"/>
        <end position="62"/>
    </location>
</feature>